<keyword evidence="1" id="KW-0479">Metal-binding</keyword>
<dbReference type="STRING" id="671987.R0KPN7"/>
<dbReference type="Gene3D" id="3.30.40.10">
    <property type="entry name" value="Zinc/RING finger domain, C3HC4 (zinc finger)"/>
    <property type="match status" value="1"/>
</dbReference>
<organism evidence="3 4">
    <name type="scientific">Exserohilum turcicum (strain 28A)</name>
    <name type="common">Northern leaf blight fungus</name>
    <name type="synonym">Setosphaeria turcica</name>
    <dbReference type="NCBI Taxonomy" id="671987"/>
    <lineage>
        <taxon>Eukaryota</taxon>
        <taxon>Fungi</taxon>
        <taxon>Dikarya</taxon>
        <taxon>Ascomycota</taxon>
        <taxon>Pezizomycotina</taxon>
        <taxon>Dothideomycetes</taxon>
        <taxon>Pleosporomycetidae</taxon>
        <taxon>Pleosporales</taxon>
        <taxon>Pleosporineae</taxon>
        <taxon>Pleosporaceae</taxon>
        <taxon>Exserohilum</taxon>
    </lineage>
</organism>
<dbReference type="PANTHER" id="PTHR21540">
    <property type="entry name" value="RING FINGER AND SWIM DOMAIN-CONTAINING PROTEIN 2"/>
    <property type="match status" value="1"/>
</dbReference>
<dbReference type="PROSITE" id="PS50089">
    <property type="entry name" value="ZF_RING_2"/>
    <property type="match status" value="1"/>
</dbReference>
<dbReference type="EMBL" id="KB908504">
    <property type="protein sequence ID" value="EOA89822.1"/>
    <property type="molecule type" value="Genomic_DNA"/>
</dbReference>
<dbReference type="SUPFAM" id="SSF57850">
    <property type="entry name" value="RING/U-box"/>
    <property type="match status" value="1"/>
</dbReference>
<accession>R0KPN7</accession>
<dbReference type="InterPro" id="IPR039903">
    <property type="entry name" value="Zswim2"/>
</dbReference>
<dbReference type="GeneID" id="19395034"/>
<dbReference type="Proteomes" id="UP000016935">
    <property type="component" value="Unassembled WGS sequence"/>
</dbReference>
<sequence>MVVIKKRGATKKLGPLCLGRNSIKFRLPNSSRHFSVHEDLLCRNAQYFKQTFQTRRREIEGECLICRDDLDPKADDVTFCRSPCGQNYHEKCIERWDVTAENGATCPICRRVWQFKPKELVDVPEDAHLDHDAVESYVEWLYTKKLDFGEDSTRYTTQYELRLLKAWTVADVFKDEGFKNCIVAEFVAWMDKDVALFGRNSVRYAYEEQCIASMREFVLDVWLMHNTLGFISHLFKDLPNEFARELCLALMLRTDWKDMKLKDLLKKHTGGEYDVEAEAQE</sequence>
<keyword evidence="1" id="KW-0862">Zinc</keyword>
<dbReference type="PANTHER" id="PTHR21540:SF0">
    <property type="entry name" value="PHD FAMILY PROTEIN"/>
    <property type="match status" value="1"/>
</dbReference>
<reference evidence="3 4" key="2">
    <citation type="journal article" date="2013" name="PLoS Genet.">
        <title>Comparative genome structure, secondary metabolite, and effector coding capacity across Cochliobolus pathogens.</title>
        <authorList>
            <person name="Condon B.J."/>
            <person name="Leng Y."/>
            <person name="Wu D."/>
            <person name="Bushley K.E."/>
            <person name="Ohm R.A."/>
            <person name="Otillar R."/>
            <person name="Martin J."/>
            <person name="Schackwitz W."/>
            <person name="Grimwood J."/>
            <person name="MohdZainudin N."/>
            <person name="Xue C."/>
            <person name="Wang R."/>
            <person name="Manning V.A."/>
            <person name="Dhillon B."/>
            <person name="Tu Z.J."/>
            <person name="Steffenson B.J."/>
            <person name="Salamov A."/>
            <person name="Sun H."/>
            <person name="Lowry S."/>
            <person name="LaButti K."/>
            <person name="Han J."/>
            <person name="Copeland A."/>
            <person name="Lindquist E."/>
            <person name="Barry K."/>
            <person name="Schmutz J."/>
            <person name="Baker S.E."/>
            <person name="Ciuffetti L.M."/>
            <person name="Grigoriev I.V."/>
            <person name="Zhong S."/>
            <person name="Turgeon B.G."/>
        </authorList>
    </citation>
    <scope>NUCLEOTIDE SEQUENCE [LARGE SCALE GENOMIC DNA]</scope>
    <source>
        <strain evidence="4">28A</strain>
    </source>
</reference>
<dbReference type="eggNOG" id="ENOG502T4CQ">
    <property type="taxonomic scope" value="Eukaryota"/>
</dbReference>
<protein>
    <recommendedName>
        <fullName evidence="2">RING-type domain-containing protein</fullName>
    </recommendedName>
</protein>
<dbReference type="GO" id="GO:0061630">
    <property type="term" value="F:ubiquitin protein ligase activity"/>
    <property type="evidence" value="ECO:0007669"/>
    <property type="project" value="InterPro"/>
</dbReference>
<keyword evidence="4" id="KW-1185">Reference proteome</keyword>
<dbReference type="HOGENOM" id="CLU_086448_1_0_1"/>
<dbReference type="RefSeq" id="XP_008022739.1">
    <property type="nucleotide sequence ID" value="XM_008024548.1"/>
</dbReference>
<dbReference type="Pfam" id="PF13639">
    <property type="entry name" value="zf-RING_2"/>
    <property type="match status" value="1"/>
</dbReference>
<proteinExistence type="predicted"/>
<feature type="domain" description="RING-type" evidence="2">
    <location>
        <begin position="63"/>
        <end position="110"/>
    </location>
</feature>
<evidence type="ECO:0000313" key="4">
    <source>
        <dbReference type="Proteomes" id="UP000016935"/>
    </source>
</evidence>
<dbReference type="AlphaFoldDB" id="R0KPN7"/>
<dbReference type="OrthoDB" id="2122982at2759"/>
<evidence type="ECO:0000259" key="2">
    <source>
        <dbReference type="PROSITE" id="PS50089"/>
    </source>
</evidence>
<reference evidence="3 4" key="1">
    <citation type="journal article" date="2012" name="PLoS Pathog.">
        <title>Diverse lifestyles and strategies of plant pathogenesis encoded in the genomes of eighteen Dothideomycetes fungi.</title>
        <authorList>
            <person name="Ohm R.A."/>
            <person name="Feau N."/>
            <person name="Henrissat B."/>
            <person name="Schoch C.L."/>
            <person name="Horwitz B.A."/>
            <person name="Barry K.W."/>
            <person name="Condon B.J."/>
            <person name="Copeland A.C."/>
            <person name="Dhillon B."/>
            <person name="Glaser F."/>
            <person name="Hesse C.N."/>
            <person name="Kosti I."/>
            <person name="LaButti K."/>
            <person name="Lindquist E.A."/>
            <person name="Lucas S."/>
            <person name="Salamov A.A."/>
            <person name="Bradshaw R.E."/>
            <person name="Ciuffetti L."/>
            <person name="Hamelin R.C."/>
            <person name="Kema G.H.J."/>
            <person name="Lawrence C."/>
            <person name="Scott J.A."/>
            <person name="Spatafora J.W."/>
            <person name="Turgeon B.G."/>
            <person name="de Wit P.J.G.M."/>
            <person name="Zhong S."/>
            <person name="Goodwin S.B."/>
            <person name="Grigoriev I.V."/>
        </authorList>
    </citation>
    <scope>NUCLEOTIDE SEQUENCE [LARGE SCALE GENOMIC DNA]</scope>
    <source>
        <strain evidence="4">28A</strain>
    </source>
</reference>
<keyword evidence="1" id="KW-0863">Zinc-finger</keyword>
<dbReference type="InterPro" id="IPR001841">
    <property type="entry name" value="Znf_RING"/>
</dbReference>
<dbReference type="SMART" id="SM00184">
    <property type="entry name" value="RING"/>
    <property type="match status" value="1"/>
</dbReference>
<gene>
    <name evidence="3" type="ORF">SETTUDRAFT_104239</name>
</gene>
<dbReference type="GO" id="GO:0008270">
    <property type="term" value="F:zinc ion binding"/>
    <property type="evidence" value="ECO:0007669"/>
    <property type="project" value="UniProtKB-KW"/>
</dbReference>
<dbReference type="InterPro" id="IPR013083">
    <property type="entry name" value="Znf_RING/FYVE/PHD"/>
</dbReference>
<evidence type="ECO:0000256" key="1">
    <source>
        <dbReference type="PROSITE-ProRule" id="PRU00175"/>
    </source>
</evidence>
<evidence type="ECO:0000313" key="3">
    <source>
        <dbReference type="EMBL" id="EOA89822.1"/>
    </source>
</evidence>
<name>R0KPN7_EXST2</name>